<reference evidence="1" key="1">
    <citation type="submission" date="2021-01" db="EMBL/GenBank/DDBJ databases">
        <authorList>
            <consortium name="Genoscope - CEA"/>
            <person name="William W."/>
        </authorList>
    </citation>
    <scope>NUCLEOTIDE SEQUENCE</scope>
</reference>
<protein>
    <submittedName>
        <fullName evidence="1">Uncharacterized protein</fullName>
    </submittedName>
</protein>
<dbReference type="OrthoDB" id="283888at2759"/>
<dbReference type="AlphaFoldDB" id="A0A8S1RBH7"/>
<dbReference type="EMBL" id="CAJJDN010000152">
    <property type="protein sequence ID" value="CAD8124622.1"/>
    <property type="molecule type" value="Genomic_DNA"/>
</dbReference>
<sequence>MNTLIKSIVGKFSTVALHASFPFVGYKYDDIDASRSYRLRSLLSEIWDNRIDEGFHMAYEQFIQALSEKDFQFISTIANGNLERSLEKYNFQLLNLKNGTKDIIYSDLTLSIGDRSQQCVKISLFDCINLDVYGNENERSEIENITFRVECYILSQLMLYPTPDAHLESIYHRVMFELKLTQAAKSNPDLIKVMLLNSKKRIKYLRNHFIGKQYEWRIMEIDNLNL</sequence>
<comment type="caution">
    <text evidence="1">The sequence shown here is derived from an EMBL/GenBank/DDBJ whole genome shotgun (WGS) entry which is preliminary data.</text>
</comment>
<evidence type="ECO:0000313" key="3">
    <source>
        <dbReference type="Proteomes" id="UP000692954"/>
    </source>
</evidence>
<evidence type="ECO:0000313" key="1">
    <source>
        <dbReference type="EMBL" id="CAD8124622.1"/>
    </source>
</evidence>
<gene>
    <name evidence="1" type="ORF">PSON_ATCC_30995.1.T1520087</name>
    <name evidence="2" type="ORF">PSON_ATCC_30995.1.T1520088</name>
</gene>
<keyword evidence="3" id="KW-1185">Reference proteome</keyword>
<proteinExistence type="predicted"/>
<dbReference type="Proteomes" id="UP000692954">
    <property type="component" value="Unassembled WGS sequence"/>
</dbReference>
<accession>A0A8S1RBH7</accession>
<name>A0A8S1RBH7_9CILI</name>
<evidence type="ECO:0000313" key="2">
    <source>
        <dbReference type="EMBL" id="CAD8124623.1"/>
    </source>
</evidence>
<dbReference type="EMBL" id="CAJJDN010000152">
    <property type="protein sequence ID" value="CAD8124623.1"/>
    <property type="molecule type" value="Genomic_DNA"/>
</dbReference>
<organism evidence="1 3">
    <name type="scientific">Paramecium sonneborni</name>
    <dbReference type="NCBI Taxonomy" id="65129"/>
    <lineage>
        <taxon>Eukaryota</taxon>
        <taxon>Sar</taxon>
        <taxon>Alveolata</taxon>
        <taxon>Ciliophora</taxon>
        <taxon>Intramacronucleata</taxon>
        <taxon>Oligohymenophorea</taxon>
        <taxon>Peniculida</taxon>
        <taxon>Parameciidae</taxon>
        <taxon>Paramecium</taxon>
    </lineage>
</organism>